<organism evidence="1 2">
    <name type="scientific">Vallitalea longa</name>
    <dbReference type="NCBI Taxonomy" id="2936439"/>
    <lineage>
        <taxon>Bacteria</taxon>
        <taxon>Bacillati</taxon>
        <taxon>Bacillota</taxon>
        <taxon>Clostridia</taxon>
        <taxon>Lachnospirales</taxon>
        <taxon>Vallitaleaceae</taxon>
        <taxon>Vallitalea</taxon>
    </lineage>
</organism>
<protein>
    <submittedName>
        <fullName evidence="1">Uncharacterized protein</fullName>
    </submittedName>
</protein>
<dbReference type="RefSeq" id="WP_281819434.1">
    <property type="nucleotide sequence ID" value="NZ_BRLB01000025.1"/>
</dbReference>
<name>A0A9W6DIL6_9FIRM</name>
<accession>A0A9W6DIL6</accession>
<evidence type="ECO:0000313" key="2">
    <source>
        <dbReference type="Proteomes" id="UP001144256"/>
    </source>
</evidence>
<evidence type="ECO:0000313" key="1">
    <source>
        <dbReference type="EMBL" id="GKX32044.1"/>
    </source>
</evidence>
<keyword evidence="2" id="KW-1185">Reference proteome</keyword>
<proteinExistence type="predicted"/>
<comment type="caution">
    <text evidence="1">The sequence shown here is derived from an EMBL/GenBank/DDBJ whole genome shotgun (WGS) entry which is preliminary data.</text>
</comment>
<sequence>MIDSSRKMSYSLDKDNMFRRLNNDTFKTSVKINHKEVKKTPVINYAAKSNCDIMVTNFTLAEGETEPLKSGGPAKFTFQITNYTSVDPHTYILLYIN</sequence>
<dbReference type="Proteomes" id="UP001144256">
    <property type="component" value="Unassembled WGS sequence"/>
</dbReference>
<dbReference type="AlphaFoldDB" id="A0A9W6DIL6"/>
<dbReference type="EMBL" id="BRLB01000025">
    <property type="protein sequence ID" value="GKX32044.1"/>
    <property type="molecule type" value="Genomic_DNA"/>
</dbReference>
<gene>
    <name evidence="1" type="ORF">SH1V18_45240</name>
</gene>
<reference evidence="1" key="1">
    <citation type="submission" date="2022-06" db="EMBL/GenBank/DDBJ databases">
        <title>Vallitalea longa sp. nov., an anaerobic bacterium isolated from marine sediment.</title>
        <authorList>
            <person name="Hirano S."/>
            <person name="Terahara T."/>
            <person name="Mori K."/>
            <person name="Hamada M."/>
            <person name="Matsumoto R."/>
            <person name="Kobayashi T."/>
        </authorList>
    </citation>
    <scope>NUCLEOTIDE SEQUENCE</scope>
    <source>
        <strain evidence="1">SH18-1</strain>
    </source>
</reference>